<name>A0ABS9MK10_9FIRM</name>
<protein>
    <submittedName>
        <fullName evidence="2">DUF5655 domain-containing protein</fullName>
    </submittedName>
</protein>
<proteinExistence type="predicted"/>
<gene>
    <name evidence="2" type="ORF">L0P57_07860</name>
</gene>
<evidence type="ECO:0000313" key="2">
    <source>
        <dbReference type="EMBL" id="MCG4610848.1"/>
    </source>
</evidence>
<accession>A0ABS9MK10</accession>
<evidence type="ECO:0000259" key="1">
    <source>
        <dbReference type="Pfam" id="PF18899"/>
    </source>
</evidence>
<keyword evidence="3" id="KW-1185">Reference proteome</keyword>
<dbReference type="InterPro" id="IPR043714">
    <property type="entry name" value="DUF5655"/>
</dbReference>
<reference evidence="2 3" key="1">
    <citation type="submission" date="2022-01" db="EMBL/GenBank/DDBJ databases">
        <title>Collection of gut derived symbiotic bacterial strains cultured from healthy donors.</title>
        <authorList>
            <person name="Lin H."/>
            <person name="Kohout C."/>
            <person name="Waligurski E."/>
            <person name="Pamer E.G."/>
        </authorList>
    </citation>
    <scope>NUCLEOTIDE SEQUENCE [LARGE SCALE GENOMIC DNA]</scope>
    <source>
        <strain evidence="2 3">DFI.7.58</strain>
    </source>
</reference>
<dbReference type="Pfam" id="PF18899">
    <property type="entry name" value="DUF5655"/>
    <property type="match status" value="1"/>
</dbReference>
<dbReference type="Proteomes" id="UP001298681">
    <property type="component" value="Unassembled WGS sequence"/>
</dbReference>
<comment type="caution">
    <text evidence="2">The sequence shown here is derived from an EMBL/GenBank/DDBJ whole genome shotgun (WGS) entry which is preliminary data.</text>
</comment>
<organism evidence="2 3">
    <name type="scientific">Anaeromassilibacillus senegalensis</name>
    <dbReference type="NCBI Taxonomy" id="1673717"/>
    <lineage>
        <taxon>Bacteria</taxon>
        <taxon>Bacillati</taxon>
        <taxon>Bacillota</taxon>
        <taxon>Clostridia</taxon>
        <taxon>Eubacteriales</taxon>
        <taxon>Acutalibacteraceae</taxon>
        <taxon>Anaeromassilibacillus</taxon>
    </lineage>
</organism>
<evidence type="ECO:0000313" key="3">
    <source>
        <dbReference type="Proteomes" id="UP001298681"/>
    </source>
</evidence>
<sequence length="127" mass="14636">MEVSAEKLFFFEKDPAMLDVYLSIEAVLLKRYPGIHVKVQKTQITFAGRHGFAFVSLPFRKVKGRPEHYLILSFGLSHRMDSPRIAIAVEPYPNRWTHHVVIQNASELNSEILGWLDEAHAFSESKR</sequence>
<dbReference type="EMBL" id="JAKNHQ010000009">
    <property type="protein sequence ID" value="MCG4610848.1"/>
    <property type="molecule type" value="Genomic_DNA"/>
</dbReference>
<feature type="domain" description="DUF5655" evidence="1">
    <location>
        <begin position="13"/>
        <end position="122"/>
    </location>
</feature>
<dbReference type="RefSeq" id="WP_087231922.1">
    <property type="nucleotide sequence ID" value="NZ_JAKNHQ010000009.1"/>
</dbReference>